<gene>
    <name evidence="1" type="ORF">IC227_06020</name>
</gene>
<evidence type="ECO:0000313" key="1">
    <source>
        <dbReference type="EMBL" id="MBF8807972.1"/>
    </source>
</evidence>
<evidence type="ECO:0000313" key="2">
    <source>
        <dbReference type="Proteomes" id="UP000637757"/>
    </source>
</evidence>
<proteinExistence type="predicted"/>
<organism evidence="1 2">
    <name type="scientific">Enterococcus lacertideformus</name>
    <dbReference type="NCBI Taxonomy" id="2771493"/>
    <lineage>
        <taxon>Bacteria</taxon>
        <taxon>Bacillati</taxon>
        <taxon>Bacillota</taxon>
        <taxon>Bacilli</taxon>
        <taxon>Lactobacillales</taxon>
        <taxon>Enterococcaceae</taxon>
        <taxon>Enterococcus</taxon>
    </lineage>
</organism>
<reference evidence="1" key="1">
    <citation type="submission" date="2020-09" db="EMBL/GenBank/DDBJ databases">
        <title>Genomic insights into the novelty and pathogenicity of a unique biofilm-forming Enterococcus sp. bacteria (Enterococcus lacertideformus) identified in reptiles.</title>
        <authorList>
            <person name="Agius J.E."/>
            <person name="Phalen D.N."/>
            <person name="Rose K."/>
            <person name="Eden J.-S."/>
        </authorList>
    </citation>
    <scope>NUCLEOTIDE SEQUENCE</scope>
    <source>
        <strain evidence="1">PHRS 0518</strain>
    </source>
</reference>
<dbReference type="AlphaFoldDB" id="A0A931B2D5"/>
<comment type="caution">
    <text evidence="1">The sequence shown here is derived from an EMBL/GenBank/DDBJ whole genome shotgun (WGS) entry which is preliminary data.</text>
</comment>
<dbReference type="Proteomes" id="UP000637757">
    <property type="component" value="Unassembled WGS sequence"/>
</dbReference>
<sequence>MPNETIPRNQLSDSKLARVINIKEKNQLIKSFFRQFFSSKSHNSEVIQLDKFNNFKMYEQFRDIQVGDIREIPDLLKIQAMCREYFEIWSLVFDPYREGQFDAHPNGVDFSVSFRNSSYAMHNSEQIAEQLSNLKNEESNFLIFPHLITTPLNEEDHYLATNMIESDQEKNWYLRIYQGVI</sequence>
<dbReference type="EMBL" id="JADAKE010000016">
    <property type="protein sequence ID" value="MBF8807972.1"/>
    <property type="molecule type" value="Genomic_DNA"/>
</dbReference>
<keyword evidence="2" id="KW-1185">Reference proteome</keyword>
<protein>
    <submittedName>
        <fullName evidence="1">Uncharacterized protein</fullName>
    </submittedName>
</protein>
<name>A0A931B2D5_9ENTE</name>
<accession>A0A931B2D5</accession>